<dbReference type="Gene3D" id="2.40.170.20">
    <property type="entry name" value="TonB-dependent receptor, beta-barrel domain"/>
    <property type="match status" value="1"/>
</dbReference>
<evidence type="ECO:0000256" key="3">
    <source>
        <dbReference type="ARBA" id="ARBA00022452"/>
    </source>
</evidence>
<feature type="domain" description="TonB-dependent receptor-like beta-barrel" evidence="13">
    <location>
        <begin position="224"/>
        <end position="617"/>
    </location>
</feature>
<dbReference type="GO" id="GO:0044718">
    <property type="term" value="P:siderophore transmembrane transport"/>
    <property type="evidence" value="ECO:0007669"/>
    <property type="project" value="TreeGrafter"/>
</dbReference>
<evidence type="ECO:0000313" key="16">
    <source>
        <dbReference type="Proteomes" id="UP001205919"/>
    </source>
</evidence>
<dbReference type="GO" id="GO:0009279">
    <property type="term" value="C:cell outer membrane"/>
    <property type="evidence" value="ECO:0007669"/>
    <property type="project" value="UniProtKB-SubCell"/>
</dbReference>
<dbReference type="Pfam" id="PF07715">
    <property type="entry name" value="Plug"/>
    <property type="match status" value="1"/>
</dbReference>
<accession>A0AAW5K927</accession>
<evidence type="ECO:0000256" key="1">
    <source>
        <dbReference type="ARBA" id="ARBA00004571"/>
    </source>
</evidence>
<dbReference type="InterPro" id="IPR037066">
    <property type="entry name" value="Plug_dom_sf"/>
</dbReference>
<dbReference type="InterPro" id="IPR000531">
    <property type="entry name" value="Beta-barrel_TonB"/>
</dbReference>
<keyword evidence="9 10" id="KW-0998">Cell outer membrane</keyword>
<comment type="caution">
    <text evidence="15">The sequence shown here is derived from an EMBL/GenBank/DDBJ whole genome shotgun (WGS) entry which is preliminary data.</text>
</comment>
<keyword evidence="7 10" id="KW-0472">Membrane</keyword>
<feature type="signal peptide" evidence="12">
    <location>
        <begin position="1"/>
        <end position="22"/>
    </location>
</feature>
<evidence type="ECO:0000256" key="6">
    <source>
        <dbReference type="ARBA" id="ARBA00023077"/>
    </source>
</evidence>
<evidence type="ECO:0000256" key="10">
    <source>
        <dbReference type="PROSITE-ProRule" id="PRU01360"/>
    </source>
</evidence>
<dbReference type="Pfam" id="PF00593">
    <property type="entry name" value="TonB_dep_Rec_b-barrel"/>
    <property type="match status" value="1"/>
</dbReference>
<dbReference type="CDD" id="cd01347">
    <property type="entry name" value="ligand_gated_channel"/>
    <property type="match status" value="1"/>
</dbReference>
<evidence type="ECO:0000256" key="8">
    <source>
        <dbReference type="ARBA" id="ARBA00023170"/>
    </source>
</evidence>
<evidence type="ECO:0000259" key="13">
    <source>
        <dbReference type="Pfam" id="PF00593"/>
    </source>
</evidence>
<keyword evidence="8 15" id="KW-0675">Receptor</keyword>
<evidence type="ECO:0000256" key="5">
    <source>
        <dbReference type="ARBA" id="ARBA00022729"/>
    </source>
</evidence>
<dbReference type="PANTHER" id="PTHR30069">
    <property type="entry name" value="TONB-DEPENDENT OUTER MEMBRANE RECEPTOR"/>
    <property type="match status" value="1"/>
</dbReference>
<evidence type="ECO:0000256" key="12">
    <source>
        <dbReference type="SAM" id="SignalP"/>
    </source>
</evidence>
<name>A0AAW5K927_9BACT</name>
<keyword evidence="6 11" id="KW-0798">TonB box</keyword>
<evidence type="ECO:0000256" key="2">
    <source>
        <dbReference type="ARBA" id="ARBA00022448"/>
    </source>
</evidence>
<evidence type="ECO:0000256" key="9">
    <source>
        <dbReference type="ARBA" id="ARBA00023237"/>
    </source>
</evidence>
<evidence type="ECO:0000259" key="14">
    <source>
        <dbReference type="Pfam" id="PF07715"/>
    </source>
</evidence>
<dbReference type="Proteomes" id="UP001205919">
    <property type="component" value="Unassembled WGS sequence"/>
</dbReference>
<dbReference type="PROSITE" id="PS52016">
    <property type="entry name" value="TONB_DEPENDENT_REC_3"/>
    <property type="match status" value="1"/>
</dbReference>
<protein>
    <submittedName>
        <fullName evidence="15">TonB-dependent receptor</fullName>
    </submittedName>
</protein>
<reference evidence="15 16" key="1">
    <citation type="submission" date="2022-06" db="EMBL/GenBank/DDBJ databases">
        <title>Isolation of gut microbiota from human fecal samples.</title>
        <authorList>
            <person name="Pamer E.G."/>
            <person name="Barat B."/>
            <person name="Waligurski E."/>
            <person name="Medina S."/>
            <person name="Paddock L."/>
            <person name="Mostad J."/>
        </authorList>
    </citation>
    <scope>NUCLEOTIDE SEQUENCE [LARGE SCALE GENOMIC DNA]</scope>
    <source>
        <strain evidence="15 16">DFI.9.90</strain>
    </source>
</reference>
<dbReference type="InterPro" id="IPR012910">
    <property type="entry name" value="Plug_dom"/>
</dbReference>
<feature type="chain" id="PRO_5043924594" evidence="12">
    <location>
        <begin position="23"/>
        <end position="656"/>
    </location>
</feature>
<feature type="domain" description="TonB-dependent receptor plug" evidence="14">
    <location>
        <begin position="46"/>
        <end position="148"/>
    </location>
</feature>
<keyword evidence="16" id="KW-1185">Reference proteome</keyword>
<evidence type="ECO:0000313" key="15">
    <source>
        <dbReference type="EMBL" id="MCQ4815665.1"/>
    </source>
</evidence>
<evidence type="ECO:0000256" key="7">
    <source>
        <dbReference type="ARBA" id="ARBA00023136"/>
    </source>
</evidence>
<gene>
    <name evidence="15" type="ORF">NE630_14595</name>
</gene>
<sequence length="656" mass="73073">MKKLHSIIAALCICLCAGATYAAEVTPLPEEVVTGQSEREDTQLLSPGTVSVVKPEEMQGEQKSLPELLKQVPGLHVIESKGRGAYTVASVRGSTAAEVSVFVDGVLMNLGSEAAVDLSTIPVDNVERIEVYRGYVPARFAGASMGGVINVITKKPDKPGGSLSLGVGSYGKFKTNLSYVSPLGGGKFFFGANYERTDGDFEYLNDNNSPYTPGDDYRTKRQNNGYKNTDFLAKWNDDDWALRLGWKRNDRELPYGAPAADRPWSLPGAHLDTDQFDFSASRRFKSGGLDWGVKAHYLRSNKVYNDPNDVIGGWWESRNEYTTSRYGIALDGSYALGKNHLIEFLGDYAKERLDVDGDIITTYGGITEFNREAANAQIQDTINLDKSGSLTFTPIVRWNMWDGEGKFSWGAAIGKDLGGGWSVKASGGTYNRAPNLYELYGDGAFVRPNQDLKWEDGTQWDVGVTWKEKIKKADIMATASYFGRRSNNLIEFFMVSPRSGRYFNVGDALIHGLELEGSAVWDKWDAKFSATWMSAKNMTDDYRKDKPLPNRPKYEGSLRVSRKFLKDDAAAAFAELRYIGENYYDYTGSVRMDDILTLGLGLRWKFSDNMKVVVGVDDIFDKSPETLMYAVYNGPASTMWYPLQGRTFYATLTWDF</sequence>
<dbReference type="PANTHER" id="PTHR30069:SF29">
    <property type="entry name" value="HEMOGLOBIN AND HEMOGLOBIN-HAPTOGLOBIN-BINDING PROTEIN 1-RELATED"/>
    <property type="match status" value="1"/>
</dbReference>
<dbReference type="Gene3D" id="2.170.130.10">
    <property type="entry name" value="TonB-dependent receptor, plug domain"/>
    <property type="match status" value="1"/>
</dbReference>
<comment type="subcellular location">
    <subcellularLocation>
        <location evidence="1 10">Cell outer membrane</location>
        <topology evidence="1 10">Multi-pass membrane protein</topology>
    </subcellularLocation>
</comment>
<proteinExistence type="inferred from homology"/>
<evidence type="ECO:0000256" key="11">
    <source>
        <dbReference type="RuleBase" id="RU003357"/>
    </source>
</evidence>
<dbReference type="EMBL" id="JANFYT010000049">
    <property type="protein sequence ID" value="MCQ4815665.1"/>
    <property type="molecule type" value="Genomic_DNA"/>
</dbReference>
<dbReference type="AlphaFoldDB" id="A0AAW5K927"/>
<organism evidence="15 16">
    <name type="scientific">Cloacibacillus evryensis</name>
    <dbReference type="NCBI Taxonomy" id="508460"/>
    <lineage>
        <taxon>Bacteria</taxon>
        <taxon>Thermotogati</taxon>
        <taxon>Synergistota</taxon>
        <taxon>Synergistia</taxon>
        <taxon>Synergistales</taxon>
        <taxon>Synergistaceae</taxon>
        <taxon>Cloacibacillus</taxon>
    </lineage>
</organism>
<keyword evidence="3 10" id="KW-1134">Transmembrane beta strand</keyword>
<keyword evidence="5 12" id="KW-0732">Signal</keyword>
<keyword evidence="2 10" id="KW-0813">Transport</keyword>
<evidence type="ECO:0000256" key="4">
    <source>
        <dbReference type="ARBA" id="ARBA00022692"/>
    </source>
</evidence>
<dbReference type="SUPFAM" id="SSF56935">
    <property type="entry name" value="Porins"/>
    <property type="match status" value="1"/>
</dbReference>
<dbReference type="RefSeq" id="WP_008711126.1">
    <property type="nucleotide sequence ID" value="NZ_CABKQM010000007.1"/>
</dbReference>
<dbReference type="InterPro" id="IPR036942">
    <property type="entry name" value="Beta-barrel_TonB_sf"/>
</dbReference>
<comment type="similarity">
    <text evidence="10 11">Belongs to the TonB-dependent receptor family.</text>
</comment>
<dbReference type="InterPro" id="IPR039426">
    <property type="entry name" value="TonB-dep_rcpt-like"/>
</dbReference>
<keyword evidence="4 10" id="KW-0812">Transmembrane</keyword>
<dbReference type="GO" id="GO:0015344">
    <property type="term" value="F:siderophore uptake transmembrane transporter activity"/>
    <property type="evidence" value="ECO:0007669"/>
    <property type="project" value="TreeGrafter"/>
</dbReference>